<dbReference type="SMART" id="SM00854">
    <property type="entry name" value="PGA_cap"/>
    <property type="match status" value="1"/>
</dbReference>
<proteinExistence type="inferred from homology"/>
<evidence type="ECO:0000256" key="1">
    <source>
        <dbReference type="ARBA" id="ARBA00005662"/>
    </source>
</evidence>
<evidence type="ECO:0000313" key="5">
    <source>
        <dbReference type="EMBL" id="QJC51572.1"/>
    </source>
</evidence>
<dbReference type="SUPFAM" id="SSF56300">
    <property type="entry name" value="Metallo-dependent phosphatases"/>
    <property type="match status" value="1"/>
</dbReference>
<feature type="domain" description="Capsule synthesis protein CapA" evidence="4">
    <location>
        <begin position="144"/>
        <end position="384"/>
    </location>
</feature>
<keyword evidence="3" id="KW-0472">Membrane</keyword>
<feature type="compositionally biased region" description="Low complexity" evidence="2">
    <location>
        <begin position="95"/>
        <end position="113"/>
    </location>
</feature>
<dbReference type="RefSeq" id="WP_168907219.1">
    <property type="nucleotide sequence ID" value="NZ_CP051428.1"/>
</dbReference>
<keyword evidence="3" id="KW-1133">Transmembrane helix</keyword>
<dbReference type="PANTHER" id="PTHR33393">
    <property type="entry name" value="POLYGLUTAMINE SYNTHESIS ACCESSORY PROTEIN RV0574C-RELATED"/>
    <property type="match status" value="1"/>
</dbReference>
<feature type="compositionally biased region" description="Pro residues" evidence="2">
    <location>
        <begin position="66"/>
        <end position="76"/>
    </location>
</feature>
<sequence length="453" mass="47507">MYRNRSQARQQQRQRRKRAARRLLVLNFILFVLLLGAGSLLVFGNKNQGPPAASGGTPLAEASPSPSAPAPAPSEPAAPTASPSAAPTPTPTPSAAPTAAPSESPKPAASESPSPDPDQGAEAQPTAAPSGWSGLAPKDAPTIRLAFTGDILLASKVADLMESKGLDYPFTGAADRLSKPDLTAGNLETPITARGNPATDKQFVFKGKPAYVKPLRDAGFDVVTLANNHTLDQGVQGLLDTIGHLDDAGLPHVGGGRDDKEAYAPVILESGGVKVAYLGVSRVLPVVEWKAGPTRAGVAEAYDPARAQEAIRIARKKADLVVVMVHWGRERADQPVDHQRSLARGFIDAGADLIIGSHPHVLQGFELYKGKWIAYSLGNFIFTSNANSNTSESGVLDAVCSKDGRCGLRFHPMKIVQARPAPVAGEQLAAQLKRLNGISKAASIGDDGTVRPR</sequence>
<feature type="transmembrane region" description="Helical" evidence="3">
    <location>
        <begin position="23"/>
        <end position="44"/>
    </location>
</feature>
<organism evidence="5 6">
    <name type="scientific">Paenibacillus albicereus</name>
    <dbReference type="NCBI Taxonomy" id="2726185"/>
    <lineage>
        <taxon>Bacteria</taxon>
        <taxon>Bacillati</taxon>
        <taxon>Bacillota</taxon>
        <taxon>Bacilli</taxon>
        <taxon>Bacillales</taxon>
        <taxon>Paenibacillaceae</taxon>
        <taxon>Paenibacillus</taxon>
    </lineage>
</organism>
<name>A0A6H2GW04_9BACL</name>
<evidence type="ECO:0000256" key="2">
    <source>
        <dbReference type="SAM" id="MobiDB-lite"/>
    </source>
</evidence>
<keyword evidence="3" id="KW-0812">Transmembrane</keyword>
<evidence type="ECO:0000256" key="3">
    <source>
        <dbReference type="SAM" id="Phobius"/>
    </source>
</evidence>
<evidence type="ECO:0000259" key="4">
    <source>
        <dbReference type="SMART" id="SM00854"/>
    </source>
</evidence>
<accession>A0A6H2GW04</accession>
<dbReference type="EMBL" id="CP051428">
    <property type="protein sequence ID" value="QJC51572.1"/>
    <property type="molecule type" value="Genomic_DNA"/>
</dbReference>
<gene>
    <name evidence="5" type="ORF">HGI30_08425</name>
</gene>
<evidence type="ECO:0000313" key="6">
    <source>
        <dbReference type="Proteomes" id="UP000502136"/>
    </source>
</evidence>
<dbReference type="CDD" id="cd07381">
    <property type="entry name" value="MPP_CapA"/>
    <property type="match status" value="1"/>
</dbReference>
<dbReference type="Pfam" id="PF09587">
    <property type="entry name" value="PGA_cap"/>
    <property type="match status" value="1"/>
</dbReference>
<dbReference type="Gene3D" id="3.60.21.10">
    <property type="match status" value="1"/>
</dbReference>
<dbReference type="InterPro" id="IPR029052">
    <property type="entry name" value="Metallo-depent_PP-like"/>
</dbReference>
<protein>
    <submittedName>
        <fullName evidence="5">CapA family protein</fullName>
    </submittedName>
</protein>
<dbReference type="AlphaFoldDB" id="A0A6H2GW04"/>
<dbReference type="InterPro" id="IPR019079">
    <property type="entry name" value="Capsule_synth_CapA"/>
</dbReference>
<dbReference type="Proteomes" id="UP000502136">
    <property type="component" value="Chromosome"/>
</dbReference>
<comment type="similarity">
    <text evidence="1">Belongs to the CapA family.</text>
</comment>
<feature type="region of interest" description="Disordered" evidence="2">
    <location>
        <begin position="50"/>
        <end position="135"/>
    </location>
</feature>
<keyword evidence="6" id="KW-1185">Reference proteome</keyword>
<dbReference type="InterPro" id="IPR052169">
    <property type="entry name" value="CW_Biosynth-Accessory"/>
</dbReference>
<dbReference type="KEGG" id="palr:HGI30_08425"/>
<reference evidence="5 6" key="1">
    <citation type="submission" date="2020-04" db="EMBL/GenBank/DDBJ databases">
        <title>Novel Paenibacillus strain UniB2 isolated from commercial digestive syrup.</title>
        <authorList>
            <person name="Thorat V."/>
            <person name="Kirdat K."/>
            <person name="Tiwarekar B."/>
            <person name="Yadav A."/>
        </authorList>
    </citation>
    <scope>NUCLEOTIDE SEQUENCE [LARGE SCALE GENOMIC DNA]</scope>
    <source>
        <strain evidence="5 6">UniB2</strain>
    </source>
</reference>
<dbReference type="PANTHER" id="PTHR33393:SF13">
    <property type="entry name" value="PGA BIOSYNTHESIS PROTEIN CAPA"/>
    <property type="match status" value="1"/>
</dbReference>